<accession>A0A3M7P661</accession>
<evidence type="ECO:0000313" key="1">
    <source>
        <dbReference type="EMBL" id="RMZ94568.1"/>
    </source>
</evidence>
<proteinExistence type="predicted"/>
<sequence length="111" mass="13326">MTKKFKKFKKCQNSKKKYIYEIYIYVYKKRLFWYTRAMAAISTSQETLNVVKKALTKHANPVPCEICGELLKNIKGILMDTFFGEFLFTFWARPLCSNLKCFFTFFFYETD</sequence>
<dbReference type="OrthoDB" id="6077919at2759"/>
<reference evidence="1 2" key="1">
    <citation type="journal article" date="2018" name="Sci. Rep.">
        <title>Genomic signatures of local adaptation to the degree of environmental predictability in rotifers.</title>
        <authorList>
            <person name="Franch-Gras L."/>
            <person name="Hahn C."/>
            <person name="Garcia-Roger E.M."/>
            <person name="Carmona M.J."/>
            <person name="Serra M."/>
            <person name="Gomez A."/>
        </authorList>
    </citation>
    <scope>NUCLEOTIDE SEQUENCE [LARGE SCALE GENOMIC DNA]</scope>
    <source>
        <strain evidence="1">HYR1</strain>
    </source>
</reference>
<organism evidence="1 2">
    <name type="scientific">Brachionus plicatilis</name>
    <name type="common">Marine rotifer</name>
    <name type="synonym">Brachionus muelleri</name>
    <dbReference type="NCBI Taxonomy" id="10195"/>
    <lineage>
        <taxon>Eukaryota</taxon>
        <taxon>Metazoa</taxon>
        <taxon>Spiralia</taxon>
        <taxon>Gnathifera</taxon>
        <taxon>Rotifera</taxon>
        <taxon>Eurotatoria</taxon>
        <taxon>Monogononta</taxon>
        <taxon>Pseudotrocha</taxon>
        <taxon>Ploima</taxon>
        <taxon>Brachionidae</taxon>
        <taxon>Brachionus</taxon>
    </lineage>
</organism>
<evidence type="ECO:0000313" key="2">
    <source>
        <dbReference type="Proteomes" id="UP000276133"/>
    </source>
</evidence>
<protein>
    <submittedName>
        <fullName evidence="1">Uncharacterized protein</fullName>
    </submittedName>
</protein>
<keyword evidence="2" id="KW-1185">Reference proteome</keyword>
<dbReference type="AlphaFoldDB" id="A0A3M7P661"/>
<dbReference type="EMBL" id="REGN01012961">
    <property type="protein sequence ID" value="RMZ94568.1"/>
    <property type="molecule type" value="Genomic_DNA"/>
</dbReference>
<gene>
    <name evidence="1" type="ORF">BpHYR1_021628</name>
</gene>
<comment type="caution">
    <text evidence="1">The sequence shown here is derived from an EMBL/GenBank/DDBJ whole genome shotgun (WGS) entry which is preliminary data.</text>
</comment>
<name>A0A3M7P661_BRAPC</name>
<dbReference type="Proteomes" id="UP000276133">
    <property type="component" value="Unassembled WGS sequence"/>
</dbReference>